<name>A0AAD5RZW5_9PEZI</name>
<dbReference type="Proteomes" id="UP001201980">
    <property type="component" value="Unassembled WGS sequence"/>
</dbReference>
<proteinExistence type="predicted"/>
<dbReference type="EMBL" id="JAKWBI020000003">
    <property type="protein sequence ID" value="KAJ2907223.1"/>
    <property type="molecule type" value="Genomic_DNA"/>
</dbReference>
<organism evidence="2 3">
    <name type="scientific">Zalerion maritima</name>
    <dbReference type="NCBI Taxonomy" id="339359"/>
    <lineage>
        <taxon>Eukaryota</taxon>
        <taxon>Fungi</taxon>
        <taxon>Dikarya</taxon>
        <taxon>Ascomycota</taxon>
        <taxon>Pezizomycotina</taxon>
        <taxon>Sordariomycetes</taxon>
        <taxon>Lulworthiomycetidae</taxon>
        <taxon>Lulworthiales</taxon>
        <taxon>Lulworthiaceae</taxon>
        <taxon>Zalerion</taxon>
    </lineage>
</organism>
<gene>
    <name evidence="2" type="ORF">MKZ38_006517</name>
</gene>
<accession>A0AAD5RZW5</accession>
<evidence type="ECO:0000313" key="2">
    <source>
        <dbReference type="EMBL" id="KAJ2907223.1"/>
    </source>
</evidence>
<evidence type="ECO:0000313" key="3">
    <source>
        <dbReference type="Proteomes" id="UP001201980"/>
    </source>
</evidence>
<sequence>MTTTILKELLGASNDHIPNDDKETEAAPRRNQVDGPGSNSRQHNDPPSHWREDISPTEQDQKIIVIALSTGRDWVKQTKTVVEITTGAEANGGVEIGAEVNVHEKAHMKGESGVDGLVYLQVVEDVYTRYGVRRAPHLSLFFYLASWVANNDRTAVWAGVSTLWTVG</sequence>
<evidence type="ECO:0000256" key="1">
    <source>
        <dbReference type="SAM" id="MobiDB-lite"/>
    </source>
</evidence>
<comment type="caution">
    <text evidence="2">The sequence shown here is derived from an EMBL/GenBank/DDBJ whole genome shotgun (WGS) entry which is preliminary data.</text>
</comment>
<feature type="compositionally biased region" description="Basic and acidic residues" evidence="1">
    <location>
        <begin position="17"/>
        <end position="32"/>
    </location>
</feature>
<reference evidence="2" key="1">
    <citation type="submission" date="2022-07" db="EMBL/GenBank/DDBJ databases">
        <title>Draft genome sequence of Zalerion maritima ATCC 34329, a (micro)plastics degrading marine fungus.</title>
        <authorList>
            <person name="Paco A."/>
            <person name="Goncalves M.F.M."/>
            <person name="Rocha-Santos T.A.P."/>
            <person name="Alves A."/>
        </authorList>
    </citation>
    <scope>NUCLEOTIDE SEQUENCE</scope>
    <source>
        <strain evidence="2">ATCC 34329</strain>
    </source>
</reference>
<keyword evidence="3" id="KW-1185">Reference proteome</keyword>
<dbReference type="AlphaFoldDB" id="A0AAD5RZW5"/>
<feature type="compositionally biased region" description="Basic and acidic residues" evidence="1">
    <location>
        <begin position="42"/>
        <end position="54"/>
    </location>
</feature>
<protein>
    <submittedName>
        <fullName evidence="2">Uncharacterized protein</fullName>
    </submittedName>
</protein>
<feature type="region of interest" description="Disordered" evidence="1">
    <location>
        <begin position="1"/>
        <end position="56"/>
    </location>
</feature>